<accession>A0AC61RUK0</accession>
<sequence length="561" mass="60971">MLKKMDQMKMKEKLQFGYGLVIGLMIVITIFAMIGLFLVQGKMNSYINGALAADTALKTCRIESNIAARMIRELALNDDKDMLTEYKGNIEESMAAIEKALAELKDAGVIEDELNQKYETALVNWMEVGYRIVEDLEAGNRAEGITLIITECSPALEEAVGIAKEINNVTDAIKKSSLRINQQTVVVVIAFMIFVLGLAIFTAIKVGNRIVESILGPLNEIENAAVELSRGNLHTNVTYHSEDEIGKLAHALRSSIERLSSYVADIDRAMHEFAEGNFDVQAEVEYRGDFMGIEESLMHFEKNMSDMVKNVQTVANQVTKASEQIAANSTELAEGASEQAGVTQELSVTIENVSGQIDRNAKEAVDISKEIQQVGRDLEYSNGKMREMVESMNRISQSSNEISKIIAAINEIASQTNLLALNASIEAARAGEAGRGFAVVADQVSLLASQSAEAATESTALIEESVSAVEKGMVIANETASQLQEVVKGALTIIDKINLIAEASREQAQAVNQINQGVEQINHVVQTNTGTSEACAASSEEMTAQAETLRGMIQQFKVGKF</sequence>
<proteinExistence type="predicted"/>
<dbReference type="Proteomes" id="UP000304953">
    <property type="component" value="Unassembled WGS sequence"/>
</dbReference>
<comment type="caution">
    <text evidence="1">The sequence shown here is derived from an EMBL/GenBank/DDBJ whole genome shotgun (WGS) entry which is preliminary data.</text>
</comment>
<reference evidence="1" key="1">
    <citation type="submission" date="2019-04" db="EMBL/GenBank/DDBJ databases">
        <title>Microbes associate with the intestines of laboratory mice.</title>
        <authorList>
            <person name="Navarre W."/>
            <person name="Wong E."/>
            <person name="Huang K."/>
            <person name="Tropini C."/>
            <person name="Ng K."/>
            <person name="Yu B."/>
        </authorList>
    </citation>
    <scope>NUCLEOTIDE SEQUENCE</scope>
    <source>
        <strain evidence="1">NM01_1-7b</strain>
    </source>
</reference>
<name>A0AC61RUK0_9FIRM</name>
<protein>
    <submittedName>
        <fullName evidence="1">HAMP domain-containing protein</fullName>
    </submittedName>
</protein>
<keyword evidence="2" id="KW-1185">Reference proteome</keyword>
<organism evidence="1 2">
    <name type="scientific">Petralouisia muris</name>
    <dbReference type="NCBI Taxonomy" id="3032872"/>
    <lineage>
        <taxon>Bacteria</taxon>
        <taxon>Bacillati</taxon>
        <taxon>Bacillota</taxon>
        <taxon>Clostridia</taxon>
        <taxon>Lachnospirales</taxon>
        <taxon>Lachnospiraceae</taxon>
        <taxon>Petralouisia</taxon>
    </lineage>
</organism>
<evidence type="ECO:0000313" key="1">
    <source>
        <dbReference type="EMBL" id="TGY95534.1"/>
    </source>
</evidence>
<gene>
    <name evidence="1" type="ORF">E5329_14380</name>
</gene>
<dbReference type="EMBL" id="SRYA01000028">
    <property type="protein sequence ID" value="TGY95534.1"/>
    <property type="molecule type" value="Genomic_DNA"/>
</dbReference>
<evidence type="ECO:0000313" key="2">
    <source>
        <dbReference type="Proteomes" id="UP000304953"/>
    </source>
</evidence>